<reference evidence="2 3" key="1">
    <citation type="submission" date="2023-04" db="EMBL/GenBank/DDBJ databases">
        <title>Complete genome sequence of Alisedimentitalea scapharcae.</title>
        <authorList>
            <person name="Rong J.-C."/>
            <person name="Yi M.-L."/>
            <person name="Zhao Q."/>
        </authorList>
    </citation>
    <scope>NUCLEOTIDE SEQUENCE [LARGE SCALE GENOMIC DNA]</scope>
    <source>
        <strain evidence="2 3">KCTC 42119</strain>
    </source>
</reference>
<proteinExistence type="predicted"/>
<name>A0ABZ2XRN1_9RHOB</name>
<feature type="transmembrane region" description="Helical" evidence="1">
    <location>
        <begin position="9"/>
        <end position="30"/>
    </location>
</feature>
<keyword evidence="1" id="KW-0812">Transmembrane</keyword>
<gene>
    <name evidence="2" type="ORF">QEZ52_19500</name>
</gene>
<dbReference type="EMBL" id="CP123584">
    <property type="protein sequence ID" value="WZK88756.1"/>
    <property type="molecule type" value="Genomic_DNA"/>
</dbReference>
<feature type="transmembrane region" description="Helical" evidence="1">
    <location>
        <begin position="42"/>
        <end position="61"/>
    </location>
</feature>
<dbReference type="Pfam" id="PF11391">
    <property type="entry name" value="DUF2798"/>
    <property type="match status" value="1"/>
</dbReference>
<evidence type="ECO:0000313" key="2">
    <source>
        <dbReference type="EMBL" id="WZK88756.1"/>
    </source>
</evidence>
<dbReference type="InterPro" id="IPR021529">
    <property type="entry name" value="DUF2798"/>
</dbReference>
<keyword evidence="1" id="KW-1133">Transmembrane helix</keyword>
<keyword evidence="1" id="KW-0472">Membrane</keyword>
<protein>
    <submittedName>
        <fullName evidence="2">DUF2798 domain-containing protein</fullName>
    </submittedName>
</protein>
<dbReference type="RefSeq" id="WP_406646325.1">
    <property type="nucleotide sequence ID" value="NZ_CP123584.1"/>
</dbReference>
<evidence type="ECO:0000313" key="3">
    <source>
        <dbReference type="Proteomes" id="UP001623232"/>
    </source>
</evidence>
<organism evidence="2 3">
    <name type="scientific">Aliisedimentitalea scapharcae</name>
    <dbReference type="NCBI Taxonomy" id="1524259"/>
    <lineage>
        <taxon>Bacteria</taxon>
        <taxon>Pseudomonadati</taxon>
        <taxon>Pseudomonadota</taxon>
        <taxon>Alphaproteobacteria</taxon>
        <taxon>Rhodobacterales</taxon>
        <taxon>Roseobacteraceae</taxon>
        <taxon>Aliisedimentitalea</taxon>
    </lineage>
</organism>
<dbReference type="Proteomes" id="UP001623232">
    <property type="component" value="Chromosome"/>
</dbReference>
<keyword evidence="3" id="KW-1185">Reference proteome</keyword>
<sequence length="82" mass="9044">MIPARYSQLVFSLILSGLMSFIVTGVATFTNMGFGAQLFSSWMGAWSVSWPIAFLVAFLAAPHVRKLVSKLVQQPQQQPRQG</sequence>
<evidence type="ECO:0000256" key="1">
    <source>
        <dbReference type="SAM" id="Phobius"/>
    </source>
</evidence>
<accession>A0ABZ2XRN1</accession>